<gene>
    <name evidence="1" type="ORF">GSPATT00023423001</name>
</gene>
<organism evidence="1 2">
    <name type="scientific">Paramecium tetraurelia</name>
    <dbReference type="NCBI Taxonomy" id="5888"/>
    <lineage>
        <taxon>Eukaryota</taxon>
        <taxon>Sar</taxon>
        <taxon>Alveolata</taxon>
        <taxon>Ciliophora</taxon>
        <taxon>Intramacronucleata</taxon>
        <taxon>Oligohymenophorea</taxon>
        <taxon>Peniculida</taxon>
        <taxon>Parameciidae</taxon>
        <taxon>Paramecium</taxon>
    </lineage>
</organism>
<evidence type="ECO:0000313" key="1">
    <source>
        <dbReference type="EMBL" id="CAK90248.1"/>
    </source>
</evidence>
<name>A0E4N1_PARTE</name>
<dbReference type="OMA" id="SKLHIYI"/>
<dbReference type="KEGG" id="ptm:GSPATT00023423001"/>
<dbReference type="AlphaFoldDB" id="A0E4N1"/>
<sequence>MITTLGIPFTDFQEQAKNLPILVNFESKCFLIDHKYVLPFLRSSPQIKDLFLNSIQPLNLIKSKYKSRPNQYTILISIFLNSISHYKIANVNHPMISLASDYLPIHEYIQDEAEQQNFIKDSKINPATGIAMITMHNCLLSEFIHFVSEGKTFLLTLISYYFSKLHIYIKKSEYQE</sequence>
<keyword evidence="2" id="KW-1185">Reference proteome</keyword>
<proteinExistence type="predicted"/>
<reference evidence="1 2" key="1">
    <citation type="journal article" date="2006" name="Nature">
        <title>Global trends of whole-genome duplications revealed by the ciliate Paramecium tetraurelia.</title>
        <authorList>
            <consortium name="Genoscope"/>
            <person name="Aury J.-M."/>
            <person name="Jaillon O."/>
            <person name="Duret L."/>
            <person name="Noel B."/>
            <person name="Jubin C."/>
            <person name="Porcel B.M."/>
            <person name="Segurens B."/>
            <person name="Daubin V."/>
            <person name="Anthouard V."/>
            <person name="Aiach N."/>
            <person name="Arnaiz O."/>
            <person name="Billaut A."/>
            <person name="Beisson J."/>
            <person name="Blanc I."/>
            <person name="Bouhouche K."/>
            <person name="Camara F."/>
            <person name="Duharcourt S."/>
            <person name="Guigo R."/>
            <person name="Gogendeau D."/>
            <person name="Katinka M."/>
            <person name="Keller A.-M."/>
            <person name="Kissmehl R."/>
            <person name="Klotz C."/>
            <person name="Koll F."/>
            <person name="Le Moue A."/>
            <person name="Lepere C."/>
            <person name="Malinsky S."/>
            <person name="Nowacki M."/>
            <person name="Nowak J.K."/>
            <person name="Plattner H."/>
            <person name="Poulain J."/>
            <person name="Ruiz F."/>
            <person name="Serrano V."/>
            <person name="Zagulski M."/>
            <person name="Dessen P."/>
            <person name="Betermier M."/>
            <person name="Weissenbach J."/>
            <person name="Scarpelli C."/>
            <person name="Schachter V."/>
            <person name="Sperling L."/>
            <person name="Meyer E."/>
            <person name="Cohen J."/>
            <person name="Wincker P."/>
        </authorList>
    </citation>
    <scope>NUCLEOTIDE SEQUENCE [LARGE SCALE GENOMIC DNA]</scope>
    <source>
        <strain evidence="1 2">Stock d4-2</strain>
    </source>
</reference>
<dbReference type="OrthoDB" id="295877at2759"/>
<dbReference type="GeneID" id="5043430"/>
<dbReference type="InParanoid" id="A0E4N1"/>
<evidence type="ECO:0000313" key="2">
    <source>
        <dbReference type="Proteomes" id="UP000000600"/>
    </source>
</evidence>
<dbReference type="HOGENOM" id="CLU_1528095_0_0_1"/>
<dbReference type="Proteomes" id="UP000000600">
    <property type="component" value="Unassembled WGS sequence"/>
</dbReference>
<accession>A0E4N1</accession>
<dbReference type="RefSeq" id="XP_001457645.1">
    <property type="nucleotide sequence ID" value="XM_001457608.1"/>
</dbReference>
<protein>
    <submittedName>
        <fullName evidence="1">Uncharacterized protein</fullName>
    </submittedName>
</protein>
<dbReference type="EMBL" id="CT868658">
    <property type="protein sequence ID" value="CAK90248.1"/>
    <property type="molecule type" value="Genomic_DNA"/>
</dbReference>